<comment type="similarity">
    <text evidence="2">Belongs to the purine-cytosine permease (2.A.39) family.</text>
</comment>
<reference evidence="8" key="1">
    <citation type="submission" date="2016-05" db="EMBL/GenBank/DDBJ databases">
        <title>Comparative genomics of biotechnologically important yeasts.</title>
        <authorList>
            <consortium name="DOE Joint Genome Institute"/>
            <person name="Riley R."/>
            <person name="Haridas S."/>
            <person name="Wolfe K.H."/>
            <person name="Lopes M.R."/>
            <person name="Hittinger C.T."/>
            <person name="Goker M."/>
            <person name="Salamov A."/>
            <person name="Wisecaver J."/>
            <person name="Long T.M."/>
            <person name="Aerts A.L."/>
            <person name="Barry K."/>
            <person name="Choi C."/>
            <person name="Clum A."/>
            <person name="Coughlan A.Y."/>
            <person name="Deshpande S."/>
            <person name="Douglass A.P."/>
            <person name="Hanson S.J."/>
            <person name="Klenk H.-P."/>
            <person name="Labutti K."/>
            <person name="Lapidus A."/>
            <person name="Lindquist E."/>
            <person name="Lipzen A."/>
            <person name="Meier-Kolthoff J.P."/>
            <person name="Ohm R.A."/>
            <person name="Otillar R.P."/>
            <person name="Pangilinan J."/>
            <person name="Peng Y."/>
            <person name="Rokas A."/>
            <person name="Rosa C.A."/>
            <person name="Scheuner C."/>
            <person name="Sibirny A.A."/>
            <person name="Slot J.C."/>
            <person name="Stielow J.B."/>
            <person name="Sun H."/>
            <person name="Kurtzman C.P."/>
            <person name="Blackwell M."/>
            <person name="Grigoriev I.V."/>
            <person name="Jeffries T.W."/>
        </authorList>
    </citation>
    <scope>NUCLEOTIDE SEQUENCE [LARGE SCALE GENOMIC DNA]</scope>
    <source>
        <strain evidence="8">DSM 1968</strain>
    </source>
</reference>
<dbReference type="GO" id="GO:0015205">
    <property type="term" value="F:nucleobase transmembrane transporter activity"/>
    <property type="evidence" value="ECO:0007669"/>
    <property type="project" value="TreeGrafter"/>
</dbReference>
<dbReference type="Gene3D" id="1.10.4160.10">
    <property type="entry name" value="Hydantoin permease"/>
    <property type="match status" value="1"/>
</dbReference>
<dbReference type="Proteomes" id="UP000095038">
    <property type="component" value="Unassembled WGS sequence"/>
</dbReference>
<evidence type="ECO:0000313" key="7">
    <source>
        <dbReference type="EMBL" id="ODV63657.1"/>
    </source>
</evidence>
<evidence type="ECO:0000256" key="5">
    <source>
        <dbReference type="ARBA" id="ARBA00023136"/>
    </source>
</evidence>
<feature type="transmembrane region" description="Helical" evidence="6">
    <location>
        <begin position="251"/>
        <end position="270"/>
    </location>
</feature>
<feature type="transmembrane region" description="Helical" evidence="6">
    <location>
        <begin position="298"/>
        <end position="317"/>
    </location>
</feature>
<dbReference type="EMBL" id="KV454475">
    <property type="protein sequence ID" value="ODV63657.1"/>
    <property type="molecule type" value="Genomic_DNA"/>
</dbReference>
<evidence type="ECO:0000256" key="3">
    <source>
        <dbReference type="ARBA" id="ARBA00022692"/>
    </source>
</evidence>
<gene>
    <name evidence="7" type="ORF">ASCRUDRAFT_73466</name>
</gene>
<keyword evidence="8" id="KW-1185">Reference proteome</keyword>
<organism evidence="7 8">
    <name type="scientific">Ascoidea rubescens DSM 1968</name>
    <dbReference type="NCBI Taxonomy" id="1344418"/>
    <lineage>
        <taxon>Eukaryota</taxon>
        <taxon>Fungi</taxon>
        <taxon>Dikarya</taxon>
        <taxon>Ascomycota</taxon>
        <taxon>Saccharomycotina</taxon>
        <taxon>Saccharomycetes</taxon>
        <taxon>Ascoideaceae</taxon>
        <taxon>Ascoidea</taxon>
    </lineage>
</organism>
<feature type="transmembrane region" description="Helical" evidence="6">
    <location>
        <begin position="91"/>
        <end position="111"/>
    </location>
</feature>
<dbReference type="RefSeq" id="XP_020049964.1">
    <property type="nucleotide sequence ID" value="XM_020192299.1"/>
</dbReference>
<feature type="transmembrane region" description="Helical" evidence="6">
    <location>
        <begin position="50"/>
        <end position="71"/>
    </location>
</feature>
<dbReference type="PANTHER" id="PTHR30618">
    <property type="entry name" value="NCS1 FAMILY PURINE/PYRIMIDINE TRANSPORTER"/>
    <property type="match status" value="1"/>
</dbReference>
<sequence length="400" mass="44359">MLRAIFSNNLDSKLSGSISGTTPFQYLGFIIFWTLSLPAIWFPPQTIRHLFTAKAAVVPIAGIAFLIWAIVKAGGIGPVVHQETTISGSKHGWAFIASLMNCIANFATLILNAPDFSRFAKTKKSSFWSQAISIPFCFALTSLIGILVSSASTIIYGRTYWSPLDVLGLFLENYKSGNRAGVFFIAFAFALAQLGTNISANSLSAGTDMTALLPRYISIRRGGFICAAISLCICPWNFFKSSNNFTSYLSSYSVFLSAISGVVFSDYFWVRRGLLKLLHLYTGDKNSDYRFNKIGVNWRAYVAYICGILINIVGFAGDVGQDVPIGATYIYRLNYFCGFIISFVLYGVLSHFFPFQGIPISNIFKDKGWFQEWQEVDDFEVSKDLSVVEYGEAPKPEKSF</sequence>
<evidence type="ECO:0000256" key="4">
    <source>
        <dbReference type="ARBA" id="ARBA00022989"/>
    </source>
</evidence>
<name>A0A1D2VQ37_9ASCO</name>
<dbReference type="AlphaFoldDB" id="A0A1D2VQ37"/>
<dbReference type="FunCoup" id="A0A1D2VQ37">
    <property type="interactions" value="613"/>
</dbReference>
<dbReference type="InParanoid" id="A0A1D2VQ37"/>
<dbReference type="InterPro" id="IPR001248">
    <property type="entry name" value="Pur-cyt_permease"/>
</dbReference>
<evidence type="ECO:0000313" key="8">
    <source>
        <dbReference type="Proteomes" id="UP000095038"/>
    </source>
</evidence>
<feature type="transmembrane region" description="Helical" evidence="6">
    <location>
        <begin position="24"/>
        <end position="43"/>
    </location>
</feature>
<evidence type="ECO:0000256" key="2">
    <source>
        <dbReference type="ARBA" id="ARBA00008974"/>
    </source>
</evidence>
<dbReference type="Pfam" id="PF02133">
    <property type="entry name" value="Transp_cyt_pur"/>
    <property type="match status" value="1"/>
</dbReference>
<comment type="subcellular location">
    <subcellularLocation>
        <location evidence="1">Membrane</location>
        <topology evidence="1">Multi-pass membrane protein</topology>
    </subcellularLocation>
</comment>
<evidence type="ECO:0000256" key="1">
    <source>
        <dbReference type="ARBA" id="ARBA00004141"/>
    </source>
</evidence>
<evidence type="ECO:0000256" key="6">
    <source>
        <dbReference type="SAM" id="Phobius"/>
    </source>
</evidence>
<feature type="transmembrane region" description="Helical" evidence="6">
    <location>
        <begin position="221"/>
        <end position="239"/>
    </location>
</feature>
<keyword evidence="4 6" id="KW-1133">Transmembrane helix</keyword>
<dbReference type="GO" id="GO:0005886">
    <property type="term" value="C:plasma membrane"/>
    <property type="evidence" value="ECO:0007669"/>
    <property type="project" value="TreeGrafter"/>
</dbReference>
<accession>A0A1D2VQ37</accession>
<feature type="transmembrane region" description="Helical" evidence="6">
    <location>
        <begin position="181"/>
        <end position="200"/>
    </location>
</feature>
<dbReference type="PANTHER" id="PTHR30618:SF2">
    <property type="entry name" value="ALLANTOIN PERMEASE-RELATED"/>
    <property type="match status" value="1"/>
</dbReference>
<dbReference type="InterPro" id="IPR045225">
    <property type="entry name" value="Uracil/uridine/allantoin_perm"/>
</dbReference>
<dbReference type="GeneID" id="30965935"/>
<evidence type="ECO:0008006" key="9">
    <source>
        <dbReference type="Google" id="ProtNLM"/>
    </source>
</evidence>
<feature type="transmembrane region" description="Helical" evidence="6">
    <location>
        <begin position="329"/>
        <end position="349"/>
    </location>
</feature>
<proteinExistence type="inferred from homology"/>
<feature type="transmembrane region" description="Helical" evidence="6">
    <location>
        <begin position="132"/>
        <end position="161"/>
    </location>
</feature>
<dbReference type="OrthoDB" id="2018619at2759"/>
<keyword evidence="5 6" id="KW-0472">Membrane</keyword>
<protein>
    <recommendedName>
        <fullName evidence="9">Uracil permease</fullName>
    </recommendedName>
</protein>
<dbReference type="STRING" id="1344418.A0A1D2VQ37"/>
<keyword evidence="3 6" id="KW-0812">Transmembrane</keyword>